<name>W5W981_9PSEU</name>
<dbReference type="KEGG" id="kal:KALB_4153"/>
<feature type="domain" description="YrdC-like" evidence="11">
    <location>
        <begin position="199"/>
        <end position="383"/>
    </location>
</feature>
<comment type="catalytic activity">
    <reaction evidence="7">
        <text>C-terminal L-cysteinyl-[HypE protein] + carbamoyl phosphate + ATP + H2O = C-terminal S-carboxamide-L-cysteinyl-[HypE protein] + AMP + phosphate + diphosphate + H(+)</text>
        <dbReference type="Rhea" id="RHEA:55636"/>
        <dbReference type="Rhea" id="RHEA-COMP:14247"/>
        <dbReference type="Rhea" id="RHEA-COMP:14392"/>
        <dbReference type="ChEBI" id="CHEBI:15377"/>
        <dbReference type="ChEBI" id="CHEBI:15378"/>
        <dbReference type="ChEBI" id="CHEBI:30616"/>
        <dbReference type="ChEBI" id="CHEBI:33019"/>
        <dbReference type="ChEBI" id="CHEBI:43474"/>
        <dbReference type="ChEBI" id="CHEBI:58228"/>
        <dbReference type="ChEBI" id="CHEBI:76913"/>
        <dbReference type="ChEBI" id="CHEBI:139126"/>
        <dbReference type="ChEBI" id="CHEBI:456215"/>
    </reaction>
</comment>
<dbReference type="EC" id="6.2.-.-" evidence="8"/>
<comment type="pathway">
    <text evidence="1">Protein modification; [NiFe] hydrogenase maturation.</text>
</comment>
<organism evidence="12 13">
    <name type="scientific">Kutzneria albida DSM 43870</name>
    <dbReference type="NCBI Taxonomy" id="1449976"/>
    <lineage>
        <taxon>Bacteria</taxon>
        <taxon>Bacillati</taxon>
        <taxon>Actinomycetota</taxon>
        <taxon>Actinomycetes</taxon>
        <taxon>Pseudonocardiales</taxon>
        <taxon>Pseudonocardiaceae</taxon>
        <taxon>Kutzneria</taxon>
    </lineage>
</organism>
<dbReference type="Pfam" id="PF17788">
    <property type="entry name" value="HypF_C"/>
    <property type="match status" value="1"/>
</dbReference>
<dbReference type="InterPro" id="IPR036046">
    <property type="entry name" value="Acylphosphatase-like_dom_sf"/>
</dbReference>
<dbReference type="Pfam" id="PF07503">
    <property type="entry name" value="zf-HYPF"/>
    <property type="match status" value="2"/>
</dbReference>
<dbReference type="GO" id="GO:0003725">
    <property type="term" value="F:double-stranded RNA binding"/>
    <property type="evidence" value="ECO:0007669"/>
    <property type="project" value="InterPro"/>
</dbReference>
<evidence type="ECO:0000256" key="1">
    <source>
        <dbReference type="ARBA" id="ARBA00004711"/>
    </source>
</evidence>
<dbReference type="GO" id="GO:0003998">
    <property type="term" value="F:acylphosphatase activity"/>
    <property type="evidence" value="ECO:0007669"/>
    <property type="project" value="UniProtKB-EC"/>
</dbReference>
<evidence type="ECO:0000256" key="7">
    <source>
        <dbReference type="ARBA" id="ARBA00048220"/>
    </source>
</evidence>
<dbReference type="OrthoDB" id="9808093at2"/>
<dbReference type="SUPFAM" id="SSF54975">
    <property type="entry name" value="Acylphosphatase/BLUF domain-like"/>
    <property type="match status" value="1"/>
</dbReference>
<evidence type="ECO:0000313" key="12">
    <source>
        <dbReference type="EMBL" id="AHH97517.1"/>
    </source>
</evidence>
<dbReference type="PANTHER" id="PTHR42959:SF1">
    <property type="entry name" value="CARBAMOYLTRANSFERASE HYPF"/>
    <property type="match status" value="1"/>
</dbReference>
<dbReference type="Gene3D" id="3.90.870.50">
    <property type="match status" value="1"/>
</dbReference>
<feature type="active site" evidence="9">
    <location>
        <position position="41"/>
    </location>
</feature>
<evidence type="ECO:0000256" key="6">
    <source>
        <dbReference type="ARBA" id="ARBA00022833"/>
    </source>
</evidence>
<reference evidence="12 13" key="1">
    <citation type="journal article" date="2014" name="BMC Genomics">
        <title>Complete genome sequence of producer of the glycopeptide antibiotic Aculeximycin Kutzneria albida DSM 43870T, a representative of minor genus of Pseudonocardiaceae.</title>
        <authorList>
            <person name="Rebets Y."/>
            <person name="Tokovenko B."/>
            <person name="Lushchyk I."/>
            <person name="Ruckert C."/>
            <person name="Zaburannyi N."/>
            <person name="Bechthold A."/>
            <person name="Kalinowski J."/>
            <person name="Luzhetskyy A."/>
        </authorList>
    </citation>
    <scope>NUCLEOTIDE SEQUENCE [LARGE SCALE GENOMIC DNA]</scope>
    <source>
        <strain evidence="12">DSM 43870</strain>
    </source>
</reference>
<accession>W5W981</accession>
<dbReference type="InterPro" id="IPR006070">
    <property type="entry name" value="Sua5-like_dom"/>
</dbReference>
<evidence type="ECO:0000313" key="13">
    <source>
        <dbReference type="Proteomes" id="UP000019225"/>
    </source>
</evidence>
<dbReference type="Pfam" id="PF01300">
    <property type="entry name" value="Sua5_yciO_yrdC"/>
    <property type="match status" value="1"/>
</dbReference>
<dbReference type="Pfam" id="PF22521">
    <property type="entry name" value="HypF_C_2"/>
    <property type="match status" value="1"/>
</dbReference>
<gene>
    <name evidence="12" type="ORF">KALB_4153</name>
</gene>
<feature type="domain" description="Acylphosphatase-like" evidence="10">
    <location>
        <begin position="8"/>
        <end position="95"/>
    </location>
</feature>
<keyword evidence="9" id="KW-0378">Hydrolase</keyword>
<dbReference type="HOGENOM" id="CLU_009164_0_0_11"/>
<proteinExistence type="inferred from homology"/>
<comment type="catalytic activity">
    <reaction evidence="9">
        <text>an acyl phosphate + H2O = a carboxylate + phosphate + H(+)</text>
        <dbReference type="Rhea" id="RHEA:14965"/>
        <dbReference type="ChEBI" id="CHEBI:15377"/>
        <dbReference type="ChEBI" id="CHEBI:15378"/>
        <dbReference type="ChEBI" id="CHEBI:29067"/>
        <dbReference type="ChEBI" id="CHEBI:43474"/>
        <dbReference type="ChEBI" id="CHEBI:59918"/>
        <dbReference type="EC" id="3.6.1.7"/>
    </reaction>
</comment>
<evidence type="ECO:0000256" key="4">
    <source>
        <dbReference type="ARBA" id="ARBA00022723"/>
    </source>
</evidence>
<dbReference type="GO" id="GO:0051604">
    <property type="term" value="P:protein maturation"/>
    <property type="evidence" value="ECO:0007669"/>
    <property type="project" value="TreeGrafter"/>
</dbReference>
<dbReference type="GO" id="GO:0016874">
    <property type="term" value="F:ligase activity"/>
    <property type="evidence" value="ECO:0007669"/>
    <property type="project" value="UniProtKB-UniRule"/>
</dbReference>
<dbReference type="UniPathway" id="UPA00335"/>
<keyword evidence="3" id="KW-0436">Ligase</keyword>
<evidence type="ECO:0000259" key="11">
    <source>
        <dbReference type="PROSITE" id="PS51163"/>
    </source>
</evidence>
<evidence type="ECO:0000256" key="5">
    <source>
        <dbReference type="ARBA" id="ARBA00022771"/>
    </source>
</evidence>
<evidence type="ECO:0000256" key="9">
    <source>
        <dbReference type="PROSITE-ProRule" id="PRU00520"/>
    </source>
</evidence>
<dbReference type="PIRSF" id="PIRSF006256">
    <property type="entry name" value="CMPcnvr_hdrg_mat"/>
    <property type="match status" value="1"/>
</dbReference>
<protein>
    <recommendedName>
        <fullName evidence="8">Carbamoyltransferase</fullName>
        <ecNumber evidence="8">6.2.-.-</ecNumber>
    </recommendedName>
</protein>
<feature type="active site" evidence="9">
    <location>
        <position position="23"/>
    </location>
</feature>
<dbReference type="InterPro" id="IPR017945">
    <property type="entry name" value="DHBP_synth_RibB-like_a/b_dom"/>
</dbReference>
<dbReference type="eggNOG" id="COG0068">
    <property type="taxonomic scope" value="Bacteria"/>
</dbReference>
<dbReference type="PROSITE" id="PS51160">
    <property type="entry name" value="ACYLPHOSPHATASE_3"/>
    <property type="match status" value="1"/>
</dbReference>
<keyword evidence="5" id="KW-0863">Zinc-finger</keyword>
<dbReference type="PATRIC" id="fig|1449976.3.peg.4185"/>
<dbReference type="InterPro" id="IPR004421">
    <property type="entry name" value="Carbamoyltransferase_HypF"/>
</dbReference>
<dbReference type="Proteomes" id="UP000019225">
    <property type="component" value="Chromosome"/>
</dbReference>
<dbReference type="NCBIfam" id="TIGR00143">
    <property type="entry name" value="hypF"/>
    <property type="match status" value="1"/>
</dbReference>
<dbReference type="STRING" id="1449976.KALB_4153"/>
<evidence type="ECO:0000256" key="8">
    <source>
        <dbReference type="PIRNR" id="PIRNR006256"/>
    </source>
</evidence>
<dbReference type="AlphaFoldDB" id="W5W981"/>
<keyword evidence="13" id="KW-1185">Reference proteome</keyword>
<dbReference type="InterPro" id="IPR011125">
    <property type="entry name" value="Znf_HypF"/>
</dbReference>
<dbReference type="InterPro" id="IPR051060">
    <property type="entry name" value="Carbamoyltrans_HypF-like"/>
</dbReference>
<dbReference type="RefSeq" id="WP_025357594.1">
    <property type="nucleotide sequence ID" value="NZ_CP007155.1"/>
</dbReference>
<evidence type="ECO:0000259" key="10">
    <source>
        <dbReference type="PROSITE" id="PS51160"/>
    </source>
</evidence>
<keyword evidence="6" id="KW-0862">Zinc</keyword>
<dbReference type="InterPro" id="IPR001792">
    <property type="entry name" value="Acylphosphatase-like_dom"/>
</dbReference>
<dbReference type="Gene3D" id="3.30.420.40">
    <property type="match status" value="1"/>
</dbReference>
<comment type="similarity">
    <text evidence="2 8">Belongs to the carbamoyltransferase HypF family.</text>
</comment>
<sequence>MEAAERVCARIEVYGRVQAVGFRPCVYRLATELGIDGFVRNAGGHVVISASGCRQNLDEFVARLERTAPPHARIDRVDVTPDPSTHLGAGFAIAGSSVDHSAGTVTPDLATCQDCLRELWDLADRRYRYPFVNCTNCGPRATIMTSLPYDRSRTSMRGFWMCARCTTEYHDPGNRRFHAEPIACPDCGPQLAWDTARGEDALGAAIVAVADGGIVAVKGIGGYQLVCDATDDQAVRRLRRLKARQRKPFAVMTGSVAEARRLTPLTEPEATVLASAEAPIVLCAGTSARLAPSVAPDVAELGLFLPTSPLHHLLLAGLARPLVVTSGNVAGSPIVIDDLAATTELGPLVDGVLRHDRPIWSRCDDSVARVVSGRTTLLRRARGYAPDFLRLPCATTAPVLAVGAQLKHTTTLAVEDRAYLGPYLGDLENAETLAAFERGVARTLRLHQVSPEYCACDLHPQYLSTRFAERWPAGRRIPVQHHHAHVAATAAEHGVDGPFIGIAYDGLGLGEDGTFWGGEILLATFREHRRVGRFGLAPMPGGAAAIRRPARMALGYLYGAETRAEPLHAAEAAVLLDRLDPIEVRGIRSAVGKRLNCPVTSSAGRLFDAVSALLGVCDSASYEGEAPVLLEAAAAGHPDGKVLHWSLRRQEDLWVFDPVPTLRHLLQAAIDAPPGAVAARFHTTMTEVTVALAEQVASDSGVRTVCLGGGVFQNRRLLTQVLDGLREVGLHGLVSAQVPVNDGGISYGQAAVAAARLDRR</sequence>
<dbReference type="EMBL" id="CP007155">
    <property type="protein sequence ID" value="AHH97517.1"/>
    <property type="molecule type" value="Genomic_DNA"/>
</dbReference>
<dbReference type="Gene3D" id="3.30.420.360">
    <property type="match status" value="1"/>
</dbReference>
<dbReference type="Gene3D" id="3.30.110.120">
    <property type="match status" value="1"/>
</dbReference>
<keyword evidence="4" id="KW-0479">Metal-binding</keyword>
<dbReference type="Pfam" id="PF00708">
    <property type="entry name" value="Acylphosphatase"/>
    <property type="match status" value="1"/>
</dbReference>
<dbReference type="InterPro" id="IPR055128">
    <property type="entry name" value="HypF_C_2"/>
</dbReference>
<dbReference type="PANTHER" id="PTHR42959">
    <property type="entry name" value="CARBAMOYLTRANSFERASE"/>
    <property type="match status" value="1"/>
</dbReference>
<evidence type="ECO:0000256" key="3">
    <source>
        <dbReference type="ARBA" id="ARBA00022598"/>
    </source>
</evidence>
<dbReference type="InterPro" id="IPR041440">
    <property type="entry name" value="HypF_C"/>
</dbReference>
<evidence type="ECO:0000256" key="2">
    <source>
        <dbReference type="ARBA" id="ARBA00008097"/>
    </source>
</evidence>
<dbReference type="SUPFAM" id="SSF55821">
    <property type="entry name" value="YrdC/RibB"/>
    <property type="match status" value="1"/>
</dbReference>
<dbReference type="GO" id="GO:0016743">
    <property type="term" value="F:carboxyl- or carbamoyltransferase activity"/>
    <property type="evidence" value="ECO:0007669"/>
    <property type="project" value="UniProtKB-UniRule"/>
</dbReference>
<dbReference type="GO" id="GO:0008270">
    <property type="term" value="F:zinc ion binding"/>
    <property type="evidence" value="ECO:0007669"/>
    <property type="project" value="UniProtKB-KW"/>
</dbReference>
<dbReference type="PROSITE" id="PS51163">
    <property type="entry name" value="YRDC"/>
    <property type="match status" value="1"/>
</dbReference>